<keyword evidence="3 9" id="KW-0158">Chromosome</keyword>
<evidence type="ECO:0000256" key="6">
    <source>
        <dbReference type="ARBA" id="ARBA00022838"/>
    </source>
</evidence>
<evidence type="ECO:0000256" key="2">
    <source>
        <dbReference type="ARBA" id="ARBA00009062"/>
    </source>
</evidence>
<proteinExistence type="inferred from homology"/>
<dbReference type="Proteomes" id="UP000694407">
    <property type="component" value="Unplaced"/>
</dbReference>
<keyword evidence="6 9" id="KW-0995">Kinetochore</keyword>
<dbReference type="Ensembl" id="ENSMMMT00000007728.1">
    <property type="protein sequence ID" value="ENSMMMP00000006804.1"/>
    <property type="gene ID" value="ENSMMMG00000006104.1"/>
</dbReference>
<dbReference type="GeneTree" id="ENSGT00960000190072"/>
<accession>A0A8C5Z2U4</accession>
<evidence type="ECO:0000256" key="3">
    <source>
        <dbReference type="ARBA" id="ARBA00022454"/>
    </source>
</evidence>
<evidence type="ECO:0000256" key="4">
    <source>
        <dbReference type="ARBA" id="ARBA00022618"/>
    </source>
</evidence>
<dbReference type="GO" id="GO:0034501">
    <property type="term" value="P:protein localization to kinetochore"/>
    <property type="evidence" value="ECO:0007669"/>
    <property type="project" value="UniProtKB-UniRule"/>
</dbReference>
<comment type="function">
    <text evidence="9">Essential component of the mitotic checkpoint, which prevents cells from prematurely exiting mitosis. Required for the assembly of the dynein-dynactin and MAD1-MAD2 complexes onto kinetochores. Its function related to the spindle assembly machinery is proposed to depend on its association in the mitotic RZZ complex.</text>
</comment>
<keyword evidence="4 9" id="KW-0132">Cell division</keyword>
<dbReference type="GO" id="GO:1990423">
    <property type="term" value="C:RZZ complex"/>
    <property type="evidence" value="ECO:0007669"/>
    <property type="project" value="UniProtKB-UniRule"/>
</dbReference>
<evidence type="ECO:0000256" key="7">
    <source>
        <dbReference type="ARBA" id="ARBA00023306"/>
    </source>
</evidence>
<dbReference type="Pfam" id="PF09817">
    <property type="entry name" value="Zwilch"/>
    <property type="match status" value="1"/>
</dbReference>
<dbReference type="PANTHER" id="PTHR15995:SF1">
    <property type="entry name" value="PROTEIN ZWILCH HOMOLOG"/>
    <property type="match status" value="1"/>
</dbReference>
<keyword evidence="7 9" id="KW-0131">Cell cycle</keyword>
<keyword evidence="11" id="KW-1185">Reference proteome</keyword>
<dbReference type="GO" id="GO:0007094">
    <property type="term" value="P:mitotic spindle assembly checkpoint signaling"/>
    <property type="evidence" value="ECO:0007669"/>
    <property type="project" value="UniProtKB-UniRule"/>
</dbReference>
<dbReference type="AlphaFoldDB" id="A0A8C5Z2U4"/>
<name>A0A8C5Z2U4_MARMA</name>
<dbReference type="GO" id="GO:0051301">
    <property type="term" value="P:cell division"/>
    <property type="evidence" value="ECO:0007669"/>
    <property type="project" value="UniProtKB-UniRule"/>
</dbReference>
<comment type="similarity">
    <text evidence="2 9">Belongs to the ZWILCH family.</text>
</comment>
<evidence type="ECO:0000256" key="9">
    <source>
        <dbReference type="RuleBase" id="RU369076"/>
    </source>
</evidence>
<protein>
    <recommendedName>
        <fullName evidence="9">Protein zwilch</fullName>
    </recommendedName>
</protein>
<evidence type="ECO:0000256" key="5">
    <source>
        <dbReference type="ARBA" id="ARBA00022776"/>
    </source>
</evidence>
<evidence type="ECO:0000313" key="11">
    <source>
        <dbReference type="Proteomes" id="UP000694407"/>
    </source>
</evidence>
<evidence type="ECO:0000256" key="8">
    <source>
        <dbReference type="ARBA" id="ARBA00023328"/>
    </source>
</evidence>
<reference evidence="10" key="2">
    <citation type="submission" date="2025-09" db="UniProtKB">
        <authorList>
            <consortium name="Ensembl"/>
        </authorList>
    </citation>
    <scope>IDENTIFICATION</scope>
</reference>
<keyword evidence="8 9" id="KW-0137">Centromere</keyword>
<organism evidence="10 11">
    <name type="scientific">Marmota marmota marmota</name>
    <name type="common">Alpine marmot</name>
    <dbReference type="NCBI Taxonomy" id="9994"/>
    <lineage>
        <taxon>Eukaryota</taxon>
        <taxon>Metazoa</taxon>
        <taxon>Chordata</taxon>
        <taxon>Craniata</taxon>
        <taxon>Vertebrata</taxon>
        <taxon>Euteleostomi</taxon>
        <taxon>Mammalia</taxon>
        <taxon>Eutheria</taxon>
        <taxon>Euarchontoglires</taxon>
        <taxon>Glires</taxon>
        <taxon>Rodentia</taxon>
        <taxon>Sciuromorpha</taxon>
        <taxon>Sciuridae</taxon>
        <taxon>Xerinae</taxon>
        <taxon>Marmotini</taxon>
        <taxon>Marmota</taxon>
    </lineage>
</organism>
<evidence type="ECO:0000313" key="10">
    <source>
        <dbReference type="Ensembl" id="ENSMMMP00000006804.1"/>
    </source>
</evidence>
<dbReference type="PANTHER" id="PTHR15995">
    <property type="entry name" value="PROTEIN ZWILCH HOMOLOG"/>
    <property type="match status" value="1"/>
</dbReference>
<reference evidence="10" key="1">
    <citation type="submission" date="2025-08" db="UniProtKB">
        <authorList>
            <consortium name="Ensembl"/>
        </authorList>
    </citation>
    <scope>IDENTIFICATION</scope>
</reference>
<comment type="subcellular location">
    <subcellularLocation>
        <location evidence="1 9">Chromosome</location>
        <location evidence="1 9">Centromere</location>
        <location evidence="1 9">Kinetochore</location>
    </subcellularLocation>
</comment>
<comment type="subunit">
    <text evidence="9">Component of the RZZ complex.</text>
</comment>
<dbReference type="InterPro" id="IPR018630">
    <property type="entry name" value="Zwilch"/>
</dbReference>
<sequence length="81" mass="9500">MWAQVSRGAEEFYARLLQEFNEEKKGICKDPFIYEADIQVQLINKGQPNPLKNILNENDLVFIVEKVVSSAWALWLYDSFF</sequence>
<evidence type="ECO:0000256" key="1">
    <source>
        <dbReference type="ARBA" id="ARBA00004629"/>
    </source>
</evidence>
<keyword evidence="5 9" id="KW-0498">Mitosis</keyword>